<protein>
    <submittedName>
        <fullName evidence="1">Uncharacterized protein</fullName>
    </submittedName>
</protein>
<gene>
    <name evidence="1" type="ORF">O1611_g7623</name>
</gene>
<name>A0ACC2JEW3_9PEZI</name>
<dbReference type="EMBL" id="JAPUUL010002068">
    <property type="protein sequence ID" value="KAJ8126015.1"/>
    <property type="molecule type" value="Genomic_DNA"/>
</dbReference>
<evidence type="ECO:0000313" key="1">
    <source>
        <dbReference type="EMBL" id="KAJ8126015.1"/>
    </source>
</evidence>
<sequence>MAEAFGTFVAGAQVVDYTLRVCEAINSIAQAAGNKKRYQKTGQQLKDIIEQVRESPHLQTPTILDCTDRLISTINDTHQQLCRQRRNQFIASVSFVMRQKKYDSIFSDLERQKTTLALHISQLNNDRLGEITPTLHKIWTKLQCIPEQQVADEEVHQREQAPILSIQECHSTNARPSVTKPVVKCLSEQEQENTQTAICHHSLDYHKKSSLISRRNTPHQITASPCSTSSEGGAKRDSAVCLTDDNPMRGKTHPEDFTKLPPPRFQGSCADAAQKADAPHPPKPSPVAEFKANVHRGGGSQTIGVHLGPNANLTRVTDADMLKVTSNFLAHANIFAGDGTQVIGQRVQSGATPRQFSGNYYNNYHKGSGNQVIGVSIE</sequence>
<comment type="caution">
    <text evidence="1">The sequence shown here is derived from an EMBL/GenBank/DDBJ whole genome shotgun (WGS) entry which is preliminary data.</text>
</comment>
<reference evidence="1" key="1">
    <citation type="submission" date="2022-12" db="EMBL/GenBank/DDBJ databases">
        <title>Genome Sequence of Lasiodiplodia mahajangana.</title>
        <authorList>
            <person name="Buettner E."/>
        </authorList>
    </citation>
    <scope>NUCLEOTIDE SEQUENCE</scope>
    <source>
        <strain evidence="1">VT137</strain>
    </source>
</reference>
<dbReference type="Proteomes" id="UP001153332">
    <property type="component" value="Unassembled WGS sequence"/>
</dbReference>
<organism evidence="1 2">
    <name type="scientific">Lasiodiplodia mahajangana</name>
    <dbReference type="NCBI Taxonomy" id="1108764"/>
    <lineage>
        <taxon>Eukaryota</taxon>
        <taxon>Fungi</taxon>
        <taxon>Dikarya</taxon>
        <taxon>Ascomycota</taxon>
        <taxon>Pezizomycotina</taxon>
        <taxon>Dothideomycetes</taxon>
        <taxon>Dothideomycetes incertae sedis</taxon>
        <taxon>Botryosphaeriales</taxon>
        <taxon>Botryosphaeriaceae</taxon>
        <taxon>Lasiodiplodia</taxon>
    </lineage>
</organism>
<evidence type="ECO:0000313" key="2">
    <source>
        <dbReference type="Proteomes" id="UP001153332"/>
    </source>
</evidence>
<accession>A0ACC2JEW3</accession>
<keyword evidence="2" id="KW-1185">Reference proteome</keyword>
<proteinExistence type="predicted"/>